<dbReference type="GO" id="GO:0019432">
    <property type="term" value="P:triglyceride biosynthetic process"/>
    <property type="evidence" value="ECO:0007669"/>
    <property type="project" value="TreeGrafter"/>
</dbReference>
<evidence type="ECO:0000256" key="12">
    <source>
        <dbReference type="ARBA" id="ARBA00023136"/>
    </source>
</evidence>
<sequence>MTSSPPASPSAPENPYNLLPPKRPNPQYWRYASLTAFILICFQAPSSDSWGTALRRACWAAYWMTYLDTSYKDGSRAWPWFQRLRIWRLYCGYLQGKVICTVPLDPAQQFIFAAHPHGIGTWNHFLTMTDGCRFLSSSYPRPRLDLGATVLFFIPFLKEILLWLGCVDAGASTAHAILARGYSSLIYIGGEKEQILTQRGKDIVVVRPRKGFCKLALQHDCPIVPVYAFGENDLYRTFNHLKDFQLWVASTFKLAFPPCWGVPFLPFLPLPVPVTVVMGEPLRPRTGEGKEGRAGGEKGVKPTREEVDELHTRYVEALQRLFDAHKGRHGGRSEEATLVVR</sequence>
<evidence type="ECO:0000256" key="1">
    <source>
        <dbReference type="ARBA" id="ARBA00004477"/>
    </source>
</evidence>
<dbReference type="EMBL" id="KX867958">
    <property type="protein sequence ID" value="ATB53139.1"/>
    <property type="molecule type" value="mRNA"/>
</dbReference>
<evidence type="ECO:0000256" key="7">
    <source>
        <dbReference type="ARBA" id="ARBA00022692"/>
    </source>
</evidence>
<proteinExistence type="evidence at transcript level"/>
<dbReference type="Pfam" id="PF03982">
    <property type="entry name" value="DAGAT"/>
    <property type="match status" value="1"/>
</dbReference>
<keyword evidence="8" id="KW-0319">Glycerol metabolism</keyword>
<evidence type="ECO:0000256" key="14">
    <source>
        <dbReference type="RuleBase" id="RU367023"/>
    </source>
</evidence>
<keyword evidence="7" id="KW-0812">Transmembrane</keyword>
<evidence type="ECO:0000256" key="8">
    <source>
        <dbReference type="ARBA" id="ARBA00022798"/>
    </source>
</evidence>
<evidence type="ECO:0000256" key="9">
    <source>
        <dbReference type="ARBA" id="ARBA00022824"/>
    </source>
</evidence>
<evidence type="ECO:0000256" key="10">
    <source>
        <dbReference type="ARBA" id="ARBA00022989"/>
    </source>
</evidence>
<keyword evidence="9 14" id="KW-0256">Endoplasmic reticulum</keyword>
<keyword evidence="10" id="KW-1133">Transmembrane helix</keyword>
<evidence type="ECO:0000256" key="13">
    <source>
        <dbReference type="ARBA" id="ARBA00023315"/>
    </source>
</evidence>
<dbReference type="CDD" id="cd07987">
    <property type="entry name" value="LPLAT_MGAT-like"/>
    <property type="match status" value="1"/>
</dbReference>
<evidence type="ECO:0000256" key="2">
    <source>
        <dbReference type="ARBA" id="ARBA00004771"/>
    </source>
</evidence>
<feature type="region of interest" description="Disordered" evidence="15">
    <location>
        <begin position="282"/>
        <end position="302"/>
    </location>
</feature>
<name>A0A290G0N0_9STRA</name>
<reference evidence="16" key="1">
    <citation type="submission" date="2016-09" db="EMBL/GenBank/DDBJ databases">
        <title>Functional mechanism of type-2 diacylglycerol acyltransferase (DGAT2) using oleaginous microalga Nannochloropsis oceanica as a model.</title>
        <authorList>
            <person name="Xin Y."/>
            <person name="Lu Y."/>
            <person name="Xu J."/>
        </authorList>
    </citation>
    <scope>NUCLEOTIDE SEQUENCE</scope>
    <source>
        <strain evidence="16">IMET1</strain>
    </source>
</reference>
<comment type="pathway">
    <text evidence="2">Glycerolipid metabolism; triacylglycerol biosynthesis.</text>
</comment>
<dbReference type="EC" id="2.3.1.-" evidence="14"/>
<comment type="similarity">
    <text evidence="4 14">Belongs to the diacylglycerol acyltransferase family.</text>
</comment>
<dbReference type="AlphaFoldDB" id="A0A290G0N0"/>
<evidence type="ECO:0000256" key="6">
    <source>
        <dbReference type="ARBA" id="ARBA00022679"/>
    </source>
</evidence>
<dbReference type="InterPro" id="IPR007130">
    <property type="entry name" value="DAGAT"/>
</dbReference>
<evidence type="ECO:0000256" key="4">
    <source>
        <dbReference type="ARBA" id="ARBA00005420"/>
    </source>
</evidence>
<dbReference type="GO" id="GO:0006071">
    <property type="term" value="P:glycerol metabolic process"/>
    <property type="evidence" value="ECO:0007669"/>
    <property type="project" value="UniProtKB-KW"/>
</dbReference>
<evidence type="ECO:0000256" key="15">
    <source>
        <dbReference type="SAM" id="MobiDB-lite"/>
    </source>
</evidence>
<keyword evidence="6 14" id="KW-0808">Transferase</keyword>
<dbReference type="GO" id="GO:0004144">
    <property type="term" value="F:diacylglycerol O-acyltransferase activity"/>
    <property type="evidence" value="ECO:0007669"/>
    <property type="project" value="TreeGrafter"/>
</dbReference>
<dbReference type="PANTHER" id="PTHR12317:SF0">
    <property type="entry name" value="ACYLTRANSFERASE"/>
    <property type="match status" value="1"/>
</dbReference>
<evidence type="ECO:0000256" key="11">
    <source>
        <dbReference type="ARBA" id="ARBA00023098"/>
    </source>
</evidence>
<comment type="pathway">
    <text evidence="3">Lipid metabolism.</text>
</comment>
<protein>
    <recommendedName>
        <fullName evidence="14">Acyltransferase</fullName>
        <ecNumber evidence="14">2.3.1.-</ecNumber>
    </recommendedName>
</protein>
<evidence type="ECO:0000256" key="3">
    <source>
        <dbReference type="ARBA" id="ARBA00005189"/>
    </source>
</evidence>
<keyword evidence="5" id="KW-0444">Lipid biosynthesis</keyword>
<keyword evidence="12" id="KW-0472">Membrane</keyword>
<gene>
    <name evidence="16" type="primary">DGAT2C</name>
</gene>
<accession>A0A290G0N0</accession>
<dbReference type="PANTHER" id="PTHR12317">
    <property type="entry name" value="DIACYLGLYCEROL O-ACYLTRANSFERASE"/>
    <property type="match status" value="1"/>
</dbReference>
<keyword evidence="13 16" id="KW-0012">Acyltransferase</keyword>
<keyword evidence="11" id="KW-0443">Lipid metabolism</keyword>
<evidence type="ECO:0000313" key="16">
    <source>
        <dbReference type="EMBL" id="ATB53139.1"/>
    </source>
</evidence>
<organism evidence="16">
    <name type="scientific">Nannochloropsis oceanica strain IMET1</name>
    <dbReference type="NCBI Taxonomy" id="1333499"/>
    <lineage>
        <taxon>Eukaryota</taxon>
        <taxon>Sar</taxon>
        <taxon>Stramenopiles</taxon>
        <taxon>Ochrophyta</taxon>
        <taxon>Eustigmatophyceae</taxon>
        <taxon>Eustigmatales</taxon>
        <taxon>Monodopsidaceae</taxon>
        <taxon>Nannochloropsis</taxon>
    </lineage>
</organism>
<evidence type="ECO:0000256" key="5">
    <source>
        <dbReference type="ARBA" id="ARBA00022516"/>
    </source>
</evidence>
<dbReference type="GO" id="GO:0005789">
    <property type="term" value="C:endoplasmic reticulum membrane"/>
    <property type="evidence" value="ECO:0007669"/>
    <property type="project" value="UniProtKB-SubCell"/>
</dbReference>
<comment type="subcellular location">
    <subcellularLocation>
        <location evidence="1 14">Endoplasmic reticulum membrane</location>
        <topology evidence="1 14">Multi-pass membrane protein</topology>
    </subcellularLocation>
</comment>